<reference evidence="1" key="1">
    <citation type="submission" date="2022-08" db="EMBL/GenBank/DDBJ databases">
        <title>Corynebacterium sp. nov., isolated from clinical breast specimens.</title>
        <authorList>
            <person name="Zhang T."/>
        </authorList>
    </citation>
    <scope>NUCLEOTIDE SEQUENCE</scope>
    <source>
        <strain evidence="1">CCUG 57942</strain>
    </source>
</reference>
<dbReference type="PANTHER" id="PTHR47481:SF31">
    <property type="entry name" value="OS01G0873500 PROTEIN"/>
    <property type="match status" value="1"/>
</dbReference>
<organism evidence="1 2">
    <name type="scientific">Corynebacterium pilbarense</name>
    <dbReference type="NCBI Taxonomy" id="1288393"/>
    <lineage>
        <taxon>Bacteria</taxon>
        <taxon>Bacillati</taxon>
        <taxon>Actinomycetota</taxon>
        <taxon>Actinomycetes</taxon>
        <taxon>Mycobacteriales</taxon>
        <taxon>Corynebacteriaceae</taxon>
        <taxon>Corynebacterium</taxon>
    </lineage>
</organism>
<protein>
    <submittedName>
        <fullName evidence="1">Retrotransposon gag domain-containing protein</fullName>
    </submittedName>
</protein>
<evidence type="ECO:0000313" key="2">
    <source>
        <dbReference type="Proteomes" id="UP001071110"/>
    </source>
</evidence>
<sequence>MKGKIMKPEFEEGEEKEPQNVAAMEKFKDVDINAMSIIVDSIKDHLIPYISHLDSSKMYYALTNLFSVRNIGQVMSLKNELCDMKMNDDESITSYLVRISQLRDQLQAIEEIISEKELVNIVLNGLPKTWDAFSASMNTRKEYPTFEELWTCCAQEESRISAQEKSQKKYNDQAYTIKLKKFRNKKF</sequence>
<dbReference type="EMBL" id="JANRML010000091">
    <property type="protein sequence ID" value="MCZ2221964.1"/>
    <property type="molecule type" value="Genomic_DNA"/>
</dbReference>
<dbReference type="RefSeq" id="WP_269028651.1">
    <property type="nucleotide sequence ID" value="NZ_JANRML010000091.1"/>
</dbReference>
<feature type="non-terminal residue" evidence="1">
    <location>
        <position position="187"/>
    </location>
</feature>
<dbReference type="Proteomes" id="UP001071110">
    <property type="component" value="Unassembled WGS sequence"/>
</dbReference>
<dbReference type="PANTHER" id="PTHR47481">
    <property type="match status" value="1"/>
</dbReference>
<keyword evidence="2" id="KW-1185">Reference proteome</keyword>
<name>A0A9Q4NSJ1_9CORY</name>
<gene>
    <name evidence="1" type="ORF">NUW87_11445</name>
</gene>
<accession>A0A9Q4NSJ1</accession>
<comment type="caution">
    <text evidence="1">The sequence shown here is derived from an EMBL/GenBank/DDBJ whole genome shotgun (WGS) entry which is preliminary data.</text>
</comment>
<evidence type="ECO:0000313" key="1">
    <source>
        <dbReference type="EMBL" id="MCZ2221964.1"/>
    </source>
</evidence>
<dbReference type="Pfam" id="PF14223">
    <property type="entry name" value="Retrotran_gag_2"/>
    <property type="match status" value="1"/>
</dbReference>
<proteinExistence type="predicted"/>
<dbReference type="AlphaFoldDB" id="A0A9Q4NSJ1"/>